<dbReference type="Pfam" id="PF00174">
    <property type="entry name" value="Oxidored_molyb"/>
    <property type="match status" value="1"/>
</dbReference>
<dbReference type="PRINTS" id="PR00406">
    <property type="entry name" value="CYTB5RDTASE"/>
</dbReference>
<evidence type="ECO:0000256" key="2">
    <source>
        <dbReference type="ARBA" id="ARBA00001971"/>
    </source>
</evidence>
<keyword evidence="7" id="KW-0500">Molybdenum</keyword>
<keyword evidence="19" id="KW-1185">Reference proteome</keyword>
<feature type="compositionally biased region" description="Basic and acidic residues" evidence="15">
    <location>
        <begin position="33"/>
        <end position="44"/>
    </location>
</feature>
<dbReference type="CDD" id="cd06183">
    <property type="entry name" value="cyt_b5_reduct_like"/>
    <property type="match status" value="1"/>
</dbReference>
<keyword evidence="12" id="KW-0560">Oxidoreductase</keyword>
<feature type="compositionally biased region" description="Basic and acidic residues" evidence="15">
    <location>
        <begin position="121"/>
        <end position="133"/>
    </location>
</feature>
<evidence type="ECO:0000256" key="12">
    <source>
        <dbReference type="ARBA" id="ARBA00023002"/>
    </source>
</evidence>
<dbReference type="Pfam" id="PF00970">
    <property type="entry name" value="FAD_binding_6"/>
    <property type="match status" value="1"/>
</dbReference>
<dbReference type="InterPro" id="IPR008333">
    <property type="entry name" value="Cbr1-like_FAD-bd_dom"/>
</dbReference>
<dbReference type="PRINTS" id="PR00407">
    <property type="entry name" value="EUMOPTERIN"/>
</dbReference>
<dbReference type="Proteomes" id="UP000011083">
    <property type="component" value="Unassembled WGS sequence"/>
</dbReference>
<name>L8H6C4_ACACF</name>
<evidence type="ECO:0000259" key="17">
    <source>
        <dbReference type="PROSITE" id="PS51384"/>
    </source>
</evidence>
<dbReference type="GO" id="GO:0030151">
    <property type="term" value="F:molybdenum ion binding"/>
    <property type="evidence" value="ECO:0007669"/>
    <property type="project" value="InterPro"/>
</dbReference>
<keyword evidence="9" id="KW-0285">Flavoprotein</keyword>
<dbReference type="GO" id="GO:0042128">
    <property type="term" value="P:nitrate assimilation"/>
    <property type="evidence" value="ECO:0007669"/>
    <property type="project" value="UniProtKB-KW"/>
</dbReference>
<evidence type="ECO:0000256" key="6">
    <source>
        <dbReference type="ARBA" id="ARBA00011738"/>
    </source>
</evidence>
<dbReference type="SUPFAM" id="SSF81296">
    <property type="entry name" value="E set domains"/>
    <property type="match status" value="1"/>
</dbReference>
<dbReference type="InterPro" id="IPR001433">
    <property type="entry name" value="OxRdtase_FAD/NAD-bd"/>
</dbReference>
<feature type="domain" description="Cytochrome b5 heme-binding" evidence="16">
    <location>
        <begin position="582"/>
        <end position="657"/>
    </location>
</feature>
<dbReference type="STRING" id="1257118.L8H6C4"/>
<feature type="domain" description="FAD-binding FR-type" evidence="17">
    <location>
        <begin position="684"/>
        <end position="801"/>
    </location>
</feature>
<dbReference type="Gene3D" id="2.40.30.10">
    <property type="entry name" value="Translation factors"/>
    <property type="match status" value="1"/>
</dbReference>
<dbReference type="FunFam" id="2.40.30.10:FF:000021">
    <property type="entry name" value="NADH-cytochrome b5 reductase"/>
    <property type="match status" value="1"/>
</dbReference>
<dbReference type="InterPro" id="IPR001199">
    <property type="entry name" value="Cyt_B5-like_heme/steroid-bd"/>
</dbReference>
<dbReference type="PROSITE" id="PS00559">
    <property type="entry name" value="MOLYBDOPTERIN_EUK"/>
    <property type="match status" value="1"/>
</dbReference>
<dbReference type="Gene3D" id="3.40.50.80">
    <property type="entry name" value="Nucleotide-binding domain of ferredoxin-NADP reductase (FNR) module"/>
    <property type="match status" value="2"/>
</dbReference>
<dbReference type="InterPro" id="IPR039261">
    <property type="entry name" value="FNR_nucleotide-bd"/>
</dbReference>
<dbReference type="SUPFAM" id="SSF55856">
    <property type="entry name" value="Cytochrome b5-like heme/steroid binding domain"/>
    <property type="match status" value="1"/>
</dbReference>
<dbReference type="Pfam" id="PF00175">
    <property type="entry name" value="NAD_binding_1"/>
    <property type="match status" value="1"/>
</dbReference>
<comment type="cofactor">
    <cofactor evidence="2">
        <name>heme</name>
        <dbReference type="ChEBI" id="CHEBI:30413"/>
    </cofactor>
</comment>
<comment type="cofactor">
    <cofactor evidence="1">
        <name>Mo-molybdopterin</name>
        <dbReference type="ChEBI" id="CHEBI:71302"/>
    </cofactor>
</comment>
<dbReference type="Gene3D" id="3.90.420.10">
    <property type="entry name" value="Oxidoreductase, molybdopterin-binding domain"/>
    <property type="match status" value="1"/>
</dbReference>
<evidence type="ECO:0000256" key="1">
    <source>
        <dbReference type="ARBA" id="ARBA00001924"/>
    </source>
</evidence>
<proteinExistence type="inferred from homology"/>
<dbReference type="Pfam" id="PF00173">
    <property type="entry name" value="Cyt-b5"/>
    <property type="match status" value="1"/>
</dbReference>
<dbReference type="GO" id="GO:0043546">
    <property type="term" value="F:molybdopterin cofactor binding"/>
    <property type="evidence" value="ECO:0007669"/>
    <property type="project" value="InterPro"/>
</dbReference>
<dbReference type="RefSeq" id="XP_004344088.1">
    <property type="nucleotide sequence ID" value="XM_004344038.1"/>
</dbReference>
<sequence>MQQQHSACAHLAQLEPGEFQHKRHRFTFPTPRGLDEGKEGDKEATTISKQQQQQREEEDESRARGKYARRAQRVVQTPDSDRDPDAWVVQWEKTHPYRKLKPQLEHEEEEEGEGGAAAKKKKEEEDATKTKKEEEEEEKKEEEETKEKEKEKMKEVVVQDGRGKGLIRLTGQHPLNAEPPAGMLVEPGLITPAPLHYVRNHGPVPRLHWDTHRVGVCGMVERPHEFSMEELCGLPTFEIPVTVVCDGNRRKELNTITRSKGFDWGPGAVGTAVWRGVSLAHVIRRCGVKPGARFVCFEGADQLFQGNYGTSIPLAAAMEENNDMMLAFEMNGQRLPPDHGYPVRVVLPGYVGGRMVKWLSKIEISDEESKNWHHYFDNRVMPPGVDYGNVDSGGWWYKPETLLNHLNVNSVITSPGHEEFFRIRHGLTRYTMRGYAYAGGGREVRRVEVTLDGGNTWIQCQRHYAKDHLRHGINSWTWCHWSLELEAWRLLKADEIAVRAVDAQLNTQPSDPTWNLLGMMNNCWYRIRIEVQDEPTIGSTACIFKHPVQPGSLAGGWMIHSRDEPHPPRAPDNDAAMNKRVGRHIPTSEIRKHDKEDDCWVVIDGRVFDMTEYLKDHPGGACPVMLKAGGDASREYHDIHARDADEIKEYYCIGIAVDDQLPPVQVPSSLRGAPSKWCRALDPRKWIDITLVRREEISPDTRKFRFELPGAREGVQLGLPVGLHVLLGAYIDDQLIVRPYTPIGPVVADEDPGYVEFVIKIYFSNKSRAFPKGGLMTQHIESLKVGDKLKMKGPAGHVIYHGRGRIAVNAKPMQVKQISMVAGGTGITPMYQLARAICKDILLRRELDELARDHPQFQVWYTVDQPPPQGTWRYSVGHVVEHMLRTQLFPACRDALTLLCGPPAMVELALIPGLESLGYTADDLFEF</sequence>
<dbReference type="InterPro" id="IPR022407">
    <property type="entry name" value="OxRdtase_Mopterin_BS"/>
</dbReference>
<feature type="region of interest" description="Disordered" evidence="15">
    <location>
        <begin position="1"/>
        <end position="155"/>
    </location>
</feature>
<comment type="cofactor">
    <cofactor evidence="3">
        <name>FAD</name>
        <dbReference type="ChEBI" id="CHEBI:57692"/>
    </cofactor>
</comment>
<comment type="subunit">
    <text evidence="6">Homodimer.</text>
</comment>
<dbReference type="GO" id="GO:0020037">
    <property type="term" value="F:heme binding"/>
    <property type="evidence" value="ECO:0007669"/>
    <property type="project" value="InterPro"/>
</dbReference>
<dbReference type="FunFam" id="3.90.420.10:FF:000003">
    <property type="entry name" value="Nitrate reductase"/>
    <property type="match status" value="1"/>
</dbReference>
<dbReference type="PANTHER" id="PTHR19372:SF7">
    <property type="entry name" value="SULFITE OXIDASE, MITOCHONDRIAL"/>
    <property type="match status" value="1"/>
</dbReference>
<dbReference type="OrthoDB" id="10051395at2759"/>
<keyword evidence="8" id="KW-0349">Heme</keyword>
<evidence type="ECO:0000259" key="16">
    <source>
        <dbReference type="PROSITE" id="PS50255"/>
    </source>
</evidence>
<dbReference type="PANTHER" id="PTHR19372">
    <property type="entry name" value="SULFITE REDUCTASE"/>
    <property type="match status" value="1"/>
</dbReference>
<organism evidence="18 19">
    <name type="scientific">Acanthamoeba castellanii (strain ATCC 30010 / Neff)</name>
    <dbReference type="NCBI Taxonomy" id="1257118"/>
    <lineage>
        <taxon>Eukaryota</taxon>
        <taxon>Amoebozoa</taxon>
        <taxon>Discosea</taxon>
        <taxon>Longamoebia</taxon>
        <taxon>Centramoebida</taxon>
        <taxon>Acanthamoebidae</taxon>
        <taxon>Acanthamoeba</taxon>
    </lineage>
</organism>
<dbReference type="InterPro" id="IPR008335">
    <property type="entry name" value="Mopterin_OxRdtase_euk"/>
</dbReference>
<accession>L8H6C4</accession>
<dbReference type="InterPro" id="IPR017938">
    <property type="entry name" value="Riboflavin_synthase-like_b-brl"/>
</dbReference>
<dbReference type="AlphaFoldDB" id="L8H6C4"/>
<comment type="similarity">
    <text evidence="5">Belongs to the nitrate reductase family.</text>
</comment>
<dbReference type="SUPFAM" id="SSF63380">
    <property type="entry name" value="Riboflavin synthase domain-like"/>
    <property type="match status" value="1"/>
</dbReference>
<evidence type="ECO:0000256" key="10">
    <source>
        <dbReference type="ARBA" id="ARBA00022723"/>
    </source>
</evidence>
<dbReference type="PROSITE" id="PS51384">
    <property type="entry name" value="FAD_FR"/>
    <property type="match status" value="1"/>
</dbReference>
<dbReference type="InterPro" id="IPR036374">
    <property type="entry name" value="OxRdtase_Mopterin-bd_sf"/>
</dbReference>
<dbReference type="Pfam" id="PF03404">
    <property type="entry name" value="Mo-co_dimer"/>
    <property type="match status" value="1"/>
</dbReference>
<dbReference type="OMA" id="KAMMPDY"/>
<dbReference type="InterPro" id="IPR000572">
    <property type="entry name" value="OxRdtase_Mopterin-bd_dom"/>
</dbReference>
<dbReference type="GeneID" id="14921555"/>
<evidence type="ECO:0000313" key="19">
    <source>
        <dbReference type="Proteomes" id="UP000011083"/>
    </source>
</evidence>
<evidence type="ECO:0000256" key="13">
    <source>
        <dbReference type="ARBA" id="ARBA00023004"/>
    </source>
</evidence>
<dbReference type="PROSITE" id="PS00191">
    <property type="entry name" value="CYTOCHROME_B5_1"/>
    <property type="match status" value="1"/>
</dbReference>
<evidence type="ECO:0000256" key="8">
    <source>
        <dbReference type="ARBA" id="ARBA00022617"/>
    </source>
</evidence>
<evidence type="ECO:0000256" key="14">
    <source>
        <dbReference type="ARBA" id="ARBA00023063"/>
    </source>
</evidence>
<evidence type="ECO:0000256" key="9">
    <source>
        <dbReference type="ARBA" id="ARBA00022630"/>
    </source>
</evidence>
<dbReference type="PROSITE" id="PS50255">
    <property type="entry name" value="CYTOCHROME_B5_2"/>
    <property type="match status" value="1"/>
</dbReference>
<protein>
    <submittedName>
        <fullName evidence="18">Nitrate reductase, putative</fullName>
    </submittedName>
</protein>
<dbReference type="GO" id="GO:0008482">
    <property type="term" value="F:sulfite oxidase activity"/>
    <property type="evidence" value="ECO:0007669"/>
    <property type="project" value="TreeGrafter"/>
</dbReference>
<dbReference type="Gene3D" id="3.10.120.10">
    <property type="entry name" value="Cytochrome b5-like heme/steroid binding domain"/>
    <property type="match status" value="1"/>
</dbReference>
<reference evidence="18 19" key="1">
    <citation type="journal article" date="2013" name="Genome Biol.">
        <title>Genome of Acanthamoeba castellanii highlights extensive lateral gene transfer and early evolution of tyrosine kinase signaling.</title>
        <authorList>
            <person name="Clarke M."/>
            <person name="Lohan A.J."/>
            <person name="Liu B."/>
            <person name="Lagkouvardos I."/>
            <person name="Roy S."/>
            <person name="Zafar N."/>
            <person name="Bertelli C."/>
            <person name="Schilde C."/>
            <person name="Kianianmomeni A."/>
            <person name="Burglin T.R."/>
            <person name="Frech C."/>
            <person name="Turcotte B."/>
            <person name="Kopec K.O."/>
            <person name="Synnott J.M."/>
            <person name="Choo C."/>
            <person name="Paponov I."/>
            <person name="Finkler A."/>
            <person name="Soon Heng Tan C."/>
            <person name="Hutchins A.P."/>
            <person name="Weinmeier T."/>
            <person name="Rattei T."/>
            <person name="Chu J.S."/>
            <person name="Gimenez G."/>
            <person name="Irimia M."/>
            <person name="Rigden D.J."/>
            <person name="Fitzpatrick D.A."/>
            <person name="Lorenzo-Morales J."/>
            <person name="Bateman A."/>
            <person name="Chiu C.H."/>
            <person name="Tang P."/>
            <person name="Hegemann P."/>
            <person name="Fromm H."/>
            <person name="Raoult D."/>
            <person name="Greub G."/>
            <person name="Miranda-Saavedra D."/>
            <person name="Chen N."/>
            <person name="Nash P."/>
            <person name="Ginger M.L."/>
            <person name="Horn M."/>
            <person name="Schaap P."/>
            <person name="Caler L."/>
            <person name="Loftus B."/>
        </authorList>
    </citation>
    <scope>NUCLEOTIDE SEQUENCE [LARGE SCALE GENOMIC DNA]</scope>
    <source>
        <strain evidence="18 19">Neff</strain>
    </source>
</reference>
<evidence type="ECO:0000256" key="5">
    <source>
        <dbReference type="ARBA" id="ARBA00006253"/>
    </source>
</evidence>
<keyword evidence="11" id="KW-0274">FAD</keyword>
<dbReference type="InterPro" id="IPR014756">
    <property type="entry name" value="Ig_E-set"/>
</dbReference>
<evidence type="ECO:0000256" key="3">
    <source>
        <dbReference type="ARBA" id="ARBA00001974"/>
    </source>
</evidence>
<keyword evidence="10" id="KW-0479">Metal-binding</keyword>
<dbReference type="GO" id="GO:0006790">
    <property type="term" value="P:sulfur compound metabolic process"/>
    <property type="evidence" value="ECO:0007669"/>
    <property type="project" value="TreeGrafter"/>
</dbReference>
<evidence type="ECO:0000256" key="15">
    <source>
        <dbReference type="SAM" id="MobiDB-lite"/>
    </source>
</evidence>
<keyword evidence="14" id="KW-0534">Nitrate assimilation</keyword>
<dbReference type="InterPro" id="IPR018506">
    <property type="entry name" value="Cyt_B5_heme-BS"/>
</dbReference>
<dbReference type="Gene3D" id="2.60.40.650">
    <property type="match status" value="1"/>
</dbReference>
<gene>
    <name evidence="18" type="ORF">ACA1_054310</name>
</gene>
<evidence type="ECO:0000256" key="4">
    <source>
        <dbReference type="ARBA" id="ARBA00003838"/>
    </source>
</evidence>
<dbReference type="InterPro" id="IPR005066">
    <property type="entry name" value="MoCF_OxRdtse_dimer"/>
</dbReference>
<feature type="compositionally biased region" description="Basic and acidic residues" evidence="15">
    <location>
        <begin position="142"/>
        <end position="155"/>
    </location>
</feature>
<dbReference type="SUPFAM" id="SSF56524">
    <property type="entry name" value="Oxidoreductase molybdopterin-binding domain"/>
    <property type="match status" value="1"/>
</dbReference>
<dbReference type="EMBL" id="KB007909">
    <property type="protein sequence ID" value="ELR20685.1"/>
    <property type="molecule type" value="Genomic_DNA"/>
</dbReference>
<evidence type="ECO:0000313" key="18">
    <source>
        <dbReference type="EMBL" id="ELR20685.1"/>
    </source>
</evidence>
<evidence type="ECO:0000256" key="11">
    <source>
        <dbReference type="ARBA" id="ARBA00022827"/>
    </source>
</evidence>
<dbReference type="KEGG" id="acan:ACA1_054310"/>
<dbReference type="InterPro" id="IPR017927">
    <property type="entry name" value="FAD-bd_FR_type"/>
</dbReference>
<comment type="function">
    <text evidence="4">Nitrate reductase is a key enzyme involved in the first step of nitrate assimilation in plants, fungi and bacteria.</text>
</comment>
<evidence type="ECO:0000256" key="7">
    <source>
        <dbReference type="ARBA" id="ARBA00022505"/>
    </source>
</evidence>
<dbReference type="SMART" id="SM01117">
    <property type="entry name" value="Cyt-b5"/>
    <property type="match status" value="1"/>
</dbReference>
<dbReference type="SUPFAM" id="SSF52343">
    <property type="entry name" value="Ferredoxin reductase-like, C-terminal NADP-linked domain"/>
    <property type="match status" value="1"/>
</dbReference>
<dbReference type="InterPro" id="IPR036400">
    <property type="entry name" value="Cyt_B5-like_heme/steroid_sf"/>
</dbReference>
<dbReference type="VEuPathDB" id="AmoebaDB:ACA1_054310"/>
<keyword evidence="13" id="KW-0408">Iron</keyword>